<gene>
    <name evidence="2" type="ORF">CVT26_007561</name>
</gene>
<feature type="compositionally biased region" description="Polar residues" evidence="1">
    <location>
        <begin position="102"/>
        <end position="120"/>
    </location>
</feature>
<dbReference type="AlphaFoldDB" id="A0A409XAM8"/>
<dbReference type="EMBL" id="NHYE01003765">
    <property type="protein sequence ID" value="PPQ87829.1"/>
    <property type="molecule type" value="Genomic_DNA"/>
</dbReference>
<proteinExistence type="predicted"/>
<protein>
    <submittedName>
        <fullName evidence="2">Uncharacterized protein</fullName>
    </submittedName>
</protein>
<feature type="compositionally biased region" description="Low complexity" evidence="1">
    <location>
        <begin position="144"/>
        <end position="159"/>
    </location>
</feature>
<keyword evidence="3" id="KW-1185">Reference proteome</keyword>
<evidence type="ECO:0000256" key="1">
    <source>
        <dbReference type="SAM" id="MobiDB-lite"/>
    </source>
</evidence>
<dbReference type="Proteomes" id="UP000284706">
    <property type="component" value="Unassembled WGS sequence"/>
</dbReference>
<comment type="caution">
    <text evidence="2">The sequence shown here is derived from an EMBL/GenBank/DDBJ whole genome shotgun (WGS) entry which is preliminary data.</text>
</comment>
<reference evidence="2 3" key="1">
    <citation type="journal article" date="2018" name="Evol. Lett.">
        <title>Horizontal gene cluster transfer increased hallucinogenic mushroom diversity.</title>
        <authorList>
            <person name="Reynolds H.T."/>
            <person name="Vijayakumar V."/>
            <person name="Gluck-Thaler E."/>
            <person name="Korotkin H.B."/>
            <person name="Matheny P.B."/>
            <person name="Slot J.C."/>
        </authorList>
    </citation>
    <scope>NUCLEOTIDE SEQUENCE [LARGE SCALE GENOMIC DNA]</scope>
    <source>
        <strain evidence="2 3">SRW20</strain>
    </source>
</reference>
<dbReference type="OrthoDB" id="2786563at2759"/>
<evidence type="ECO:0000313" key="2">
    <source>
        <dbReference type="EMBL" id="PPQ87829.1"/>
    </source>
</evidence>
<dbReference type="InParanoid" id="A0A409XAM8"/>
<accession>A0A409XAM8</accession>
<evidence type="ECO:0000313" key="3">
    <source>
        <dbReference type="Proteomes" id="UP000284706"/>
    </source>
</evidence>
<feature type="compositionally biased region" description="Low complexity" evidence="1">
    <location>
        <begin position="84"/>
        <end position="93"/>
    </location>
</feature>
<organism evidence="2 3">
    <name type="scientific">Gymnopilus dilepis</name>
    <dbReference type="NCBI Taxonomy" id="231916"/>
    <lineage>
        <taxon>Eukaryota</taxon>
        <taxon>Fungi</taxon>
        <taxon>Dikarya</taxon>
        <taxon>Basidiomycota</taxon>
        <taxon>Agaricomycotina</taxon>
        <taxon>Agaricomycetes</taxon>
        <taxon>Agaricomycetidae</taxon>
        <taxon>Agaricales</taxon>
        <taxon>Agaricineae</taxon>
        <taxon>Hymenogastraceae</taxon>
        <taxon>Gymnopilus</taxon>
    </lineage>
</organism>
<feature type="region of interest" description="Disordered" evidence="1">
    <location>
        <begin position="73"/>
        <end position="159"/>
    </location>
</feature>
<sequence>MGAGSFRANGATWSAADFYAGPVSASMSPGPTFESANGQGSILGTGLFLSQARKHARLSELIRNGTSIIRTRAQTLGTPPLPSSLPILPASVPQRHPVLATPQASQASNLSSGAYTSKASTPEERNLSSKKPTTTSVPVDFPHSSSSGEGSGSSSGLRD</sequence>
<name>A0A409XAM8_9AGAR</name>